<evidence type="ECO:0000313" key="2">
    <source>
        <dbReference type="EMBL" id="APG27352.1"/>
    </source>
</evidence>
<dbReference type="Gene3D" id="3.40.50.2000">
    <property type="entry name" value="Glycogen Phosphorylase B"/>
    <property type="match status" value="2"/>
</dbReference>
<dbReference type="PANTHER" id="PTHR43174">
    <property type="entry name" value="UDP-N-ACETYLGLUCOSAMINE 2-EPIMERASE"/>
    <property type="match status" value="1"/>
</dbReference>
<organism evidence="2 3">
    <name type="scientific">Syntrophotalea acetylenivorans</name>
    <dbReference type="NCBI Taxonomy" id="1842532"/>
    <lineage>
        <taxon>Bacteria</taxon>
        <taxon>Pseudomonadati</taxon>
        <taxon>Thermodesulfobacteriota</taxon>
        <taxon>Desulfuromonadia</taxon>
        <taxon>Desulfuromonadales</taxon>
        <taxon>Syntrophotaleaceae</taxon>
        <taxon>Syntrophotalea</taxon>
    </lineage>
</organism>
<dbReference type="AlphaFoldDB" id="A0A1L3GN49"/>
<dbReference type="PANTHER" id="PTHR43174:SF3">
    <property type="entry name" value="UDP-N-ACETYLGLUCOSAMINE 2-EPIMERASE"/>
    <property type="match status" value="1"/>
</dbReference>
<sequence>MKTIGVVTSSRADYGIYLPVLRAILAEPNLRLQLFVTGMHLAPEFGLTVRAIEKDGFPIAERVEALLSADSPAGTAISMGLSTQGFAMAFARTRPDILLVLGDRFEMHAAALAALPFKIPLAHIHGGEITRGAIDESLRHSLTKLSHLHFVTTEEYRRRVIQLGEEPWRVTMSGAPGLDNLRDIQLLPKKEFHAQFGINLEEGTLLVTYHPVTLEYEQTGAQVNNLLAALQQSGRPLLFTLANADTLGREINCRIREFVAGTDKAQMVDSLGTQGYFSAMALVDAMVGNSSSGIIEAASFNLPVVNIGNRQQGRVRAGNVIDTGYSTKAIQNGISHALDPAFRHSLSEIANPYGEGRAASLIVERLLSAKADDRLLHKAFFDLDSRQQE</sequence>
<dbReference type="EMBL" id="CP015519">
    <property type="protein sequence ID" value="APG27352.1"/>
    <property type="molecule type" value="Genomic_DNA"/>
</dbReference>
<accession>A0A1L3GN49</accession>
<name>A0A1L3GN49_9BACT</name>
<proteinExistence type="predicted"/>
<dbReference type="KEGG" id="pef:A7E78_05535"/>
<feature type="domain" description="UDP-N-acetylglucosamine 2-epimerase" evidence="1">
    <location>
        <begin position="23"/>
        <end position="366"/>
    </location>
</feature>
<dbReference type="SUPFAM" id="SSF53756">
    <property type="entry name" value="UDP-Glycosyltransferase/glycogen phosphorylase"/>
    <property type="match status" value="1"/>
</dbReference>
<dbReference type="OrthoDB" id="9803238at2"/>
<dbReference type="STRING" id="1842532.A7E78_05535"/>
<dbReference type="GO" id="GO:0004553">
    <property type="term" value="F:hydrolase activity, hydrolyzing O-glycosyl compounds"/>
    <property type="evidence" value="ECO:0007669"/>
    <property type="project" value="InterPro"/>
</dbReference>
<evidence type="ECO:0000259" key="1">
    <source>
        <dbReference type="Pfam" id="PF02350"/>
    </source>
</evidence>
<protein>
    <submittedName>
        <fullName evidence="2">UDP-N-acetyl-D-glucosamine 2-epimerase, UDP-hydrolysing</fullName>
    </submittedName>
</protein>
<dbReference type="RefSeq" id="WP_072283319.1">
    <property type="nucleotide sequence ID" value="NZ_CP015519.1"/>
</dbReference>
<gene>
    <name evidence="2" type="ORF">A7E78_05535</name>
</gene>
<dbReference type="InterPro" id="IPR029767">
    <property type="entry name" value="WecB-like"/>
</dbReference>
<dbReference type="InterPro" id="IPR020004">
    <property type="entry name" value="UDP-GlcNAc_Epase"/>
</dbReference>
<keyword evidence="3" id="KW-1185">Reference proteome</keyword>
<dbReference type="Proteomes" id="UP000182517">
    <property type="component" value="Chromosome"/>
</dbReference>
<dbReference type="CDD" id="cd03786">
    <property type="entry name" value="GTB_UDP-GlcNAc_2-Epimerase"/>
    <property type="match status" value="1"/>
</dbReference>
<reference evidence="2 3" key="1">
    <citation type="journal article" date="2017" name="Genome Announc.">
        <title>Complete Genome Sequences of Two Acetylene-Fermenting Pelobacter acetylenicus Strains.</title>
        <authorList>
            <person name="Sutton J.M."/>
            <person name="Baesman S.M."/>
            <person name="Fierst J.L."/>
            <person name="Poret-Peterson A.T."/>
            <person name="Oremland R.S."/>
            <person name="Dunlap D.S."/>
            <person name="Akob D.M."/>
        </authorList>
    </citation>
    <scope>NUCLEOTIDE SEQUENCE [LARGE SCALE GENOMIC DNA]</scope>
    <source>
        <strain evidence="2 3">SFB93</strain>
    </source>
</reference>
<dbReference type="NCBIfam" id="TIGR03568">
    <property type="entry name" value="NeuC_NnaA"/>
    <property type="match status" value="1"/>
</dbReference>
<evidence type="ECO:0000313" key="3">
    <source>
        <dbReference type="Proteomes" id="UP000182517"/>
    </source>
</evidence>
<dbReference type="GO" id="GO:0006047">
    <property type="term" value="P:UDP-N-acetylglucosamine metabolic process"/>
    <property type="evidence" value="ECO:0007669"/>
    <property type="project" value="InterPro"/>
</dbReference>
<dbReference type="Pfam" id="PF02350">
    <property type="entry name" value="Epimerase_2"/>
    <property type="match status" value="1"/>
</dbReference>
<dbReference type="InterPro" id="IPR003331">
    <property type="entry name" value="UDP_GlcNAc_Epimerase_2_dom"/>
</dbReference>